<reference evidence="2 3" key="1">
    <citation type="submission" date="2020-05" db="EMBL/GenBank/DDBJ databases">
        <title>Parvularcula mediterraneae sp. nov., isolated from polypropylene straw from shallow seawater of the seashore of Laganas in Zakynthos island, Greece.</title>
        <authorList>
            <person name="Szabo I."/>
            <person name="Al-Omari J."/>
            <person name="Rado J."/>
            <person name="Szerdahelyi G.S."/>
        </authorList>
    </citation>
    <scope>NUCLEOTIDE SEQUENCE [LARGE SCALE GENOMIC DNA]</scope>
    <source>
        <strain evidence="2 3">ZS-1/3</strain>
    </source>
</reference>
<gene>
    <name evidence="2" type="ORF">HK107_09590</name>
</gene>
<dbReference type="Proteomes" id="UP000536835">
    <property type="component" value="Unassembled WGS sequence"/>
</dbReference>
<protein>
    <submittedName>
        <fullName evidence="2">Uncharacterized protein</fullName>
    </submittedName>
</protein>
<evidence type="ECO:0000313" key="3">
    <source>
        <dbReference type="Proteomes" id="UP000536835"/>
    </source>
</evidence>
<keyword evidence="1" id="KW-0472">Membrane</keyword>
<dbReference type="RefSeq" id="WP_173199156.1">
    <property type="nucleotide sequence ID" value="NZ_JABFCX010000003.1"/>
</dbReference>
<sequence>MAQRSDFQGAMLFYSAATLIASVAIGNEGMSVGEWWELLRHNFARVIPDHVADIQGLDEIVPASLGGSLPMSLDGAAERIVVVLSSLGWSIGALWAAVWKRLQMVALFLLAGVSGGSAHEALMATTEMIQSTDAAAMLLQGFSAICASLGIMGLAKAKMFGRKKVKKVVEQRFYEA</sequence>
<dbReference type="AlphaFoldDB" id="A0A7Y3RN00"/>
<feature type="transmembrane region" description="Helical" evidence="1">
    <location>
        <begin position="80"/>
        <end position="98"/>
    </location>
</feature>
<name>A0A7Y3RN00_9PROT</name>
<feature type="transmembrane region" description="Helical" evidence="1">
    <location>
        <begin position="105"/>
        <end position="122"/>
    </location>
</feature>
<keyword evidence="1" id="KW-1133">Transmembrane helix</keyword>
<feature type="transmembrane region" description="Helical" evidence="1">
    <location>
        <begin position="12"/>
        <end position="30"/>
    </location>
</feature>
<feature type="transmembrane region" description="Helical" evidence="1">
    <location>
        <begin position="134"/>
        <end position="155"/>
    </location>
</feature>
<dbReference type="EMBL" id="JABFCX010000003">
    <property type="protein sequence ID" value="NNU16571.1"/>
    <property type="molecule type" value="Genomic_DNA"/>
</dbReference>
<evidence type="ECO:0000256" key="1">
    <source>
        <dbReference type="SAM" id="Phobius"/>
    </source>
</evidence>
<accession>A0A7Y3RN00</accession>
<evidence type="ECO:0000313" key="2">
    <source>
        <dbReference type="EMBL" id="NNU16571.1"/>
    </source>
</evidence>
<proteinExistence type="predicted"/>
<keyword evidence="3" id="KW-1185">Reference proteome</keyword>
<keyword evidence="1" id="KW-0812">Transmembrane</keyword>
<comment type="caution">
    <text evidence="2">The sequence shown here is derived from an EMBL/GenBank/DDBJ whole genome shotgun (WGS) entry which is preliminary data.</text>
</comment>
<organism evidence="2 3">
    <name type="scientific">Parvularcula mediterranea</name>
    <dbReference type="NCBI Taxonomy" id="2732508"/>
    <lineage>
        <taxon>Bacteria</taxon>
        <taxon>Pseudomonadati</taxon>
        <taxon>Pseudomonadota</taxon>
        <taxon>Alphaproteobacteria</taxon>
        <taxon>Parvularculales</taxon>
        <taxon>Parvularculaceae</taxon>
        <taxon>Parvularcula</taxon>
    </lineage>
</organism>